<dbReference type="EMBL" id="JAHRIQ010020708">
    <property type="protein sequence ID" value="MEQ2227490.1"/>
    <property type="molecule type" value="Genomic_DNA"/>
</dbReference>
<evidence type="ECO:0000313" key="1">
    <source>
        <dbReference type="EMBL" id="MEQ2227490.1"/>
    </source>
</evidence>
<reference evidence="1 2" key="1">
    <citation type="submission" date="2021-06" db="EMBL/GenBank/DDBJ databases">
        <authorList>
            <person name="Palmer J.M."/>
        </authorList>
    </citation>
    <scope>NUCLEOTIDE SEQUENCE [LARGE SCALE GENOMIC DNA]</scope>
    <source>
        <strain evidence="2">if_2019</strain>
        <tissue evidence="1">Muscle</tissue>
    </source>
</reference>
<comment type="caution">
    <text evidence="1">The sequence shown here is derived from an EMBL/GenBank/DDBJ whole genome shotgun (WGS) entry which is preliminary data.</text>
</comment>
<sequence>MQPLRLTSGSASALRQYAGAVNVCSLYFWDSEADRFGETELQLKTINSLYGEEQPPLNPRRHELDNQSTFDSRLLAVTTFYFRY</sequence>
<gene>
    <name evidence="1" type="ORF">ILYODFUR_038147</name>
</gene>
<proteinExistence type="predicted"/>
<evidence type="ECO:0000313" key="2">
    <source>
        <dbReference type="Proteomes" id="UP001482620"/>
    </source>
</evidence>
<organism evidence="1 2">
    <name type="scientific">Ilyodon furcidens</name>
    <name type="common">goldbreast splitfin</name>
    <dbReference type="NCBI Taxonomy" id="33524"/>
    <lineage>
        <taxon>Eukaryota</taxon>
        <taxon>Metazoa</taxon>
        <taxon>Chordata</taxon>
        <taxon>Craniata</taxon>
        <taxon>Vertebrata</taxon>
        <taxon>Euteleostomi</taxon>
        <taxon>Actinopterygii</taxon>
        <taxon>Neopterygii</taxon>
        <taxon>Teleostei</taxon>
        <taxon>Neoteleostei</taxon>
        <taxon>Acanthomorphata</taxon>
        <taxon>Ovalentaria</taxon>
        <taxon>Atherinomorphae</taxon>
        <taxon>Cyprinodontiformes</taxon>
        <taxon>Goodeidae</taxon>
        <taxon>Ilyodon</taxon>
    </lineage>
</organism>
<keyword evidence="2" id="KW-1185">Reference proteome</keyword>
<accession>A0ABV0T3N5</accession>
<protein>
    <submittedName>
        <fullName evidence="1">Uncharacterized protein</fullName>
    </submittedName>
</protein>
<dbReference type="Proteomes" id="UP001482620">
    <property type="component" value="Unassembled WGS sequence"/>
</dbReference>
<name>A0ABV0T3N5_9TELE</name>